<evidence type="ECO:0000259" key="23">
    <source>
        <dbReference type="PROSITE" id="PS51084"/>
    </source>
</evidence>
<dbReference type="Pfam" id="PF17913">
    <property type="entry name" value="FHA_2"/>
    <property type="match status" value="1"/>
</dbReference>
<dbReference type="GO" id="GO:0003697">
    <property type="term" value="F:single-stranded DNA binding"/>
    <property type="evidence" value="ECO:0007669"/>
    <property type="project" value="TreeGrafter"/>
</dbReference>
<dbReference type="PROSITE" id="PS00028">
    <property type="entry name" value="ZINC_FINGER_C2H2_1"/>
    <property type="match status" value="1"/>
</dbReference>
<dbReference type="CDD" id="cd22735">
    <property type="entry name" value="FHA_APTX"/>
    <property type="match status" value="1"/>
</dbReference>
<comment type="catalytic activity">
    <reaction evidence="16">
        <text>a 5'-end adenosine-5'-diphospho-5'-2'-deoxyribonucleoside-DNA + H2O = a 5'-end 5'-phospho-2'-deoxyribonucleoside-DNA + AMP + 2 H(+)</text>
        <dbReference type="Rhea" id="RHEA:52128"/>
        <dbReference type="Rhea" id="RHEA-COMP:13180"/>
        <dbReference type="Rhea" id="RHEA-COMP:13181"/>
        <dbReference type="ChEBI" id="CHEBI:15377"/>
        <dbReference type="ChEBI" id="CHEBI:15378"/>
        <dbReference type="ChEBI" id="CHEBI:136412"/>
        <dbReference type="ChEBI" id="CHEBI:136413"/>
        <dbReference type="ChEBI" id="CHEBI:456215"/>
        <dbReference type="EC" id="3.6.1.71"/>
    </reaction>
</comment>
<comment type="catalytic activity">
    <reaction evidence="14">
        <text>a 3'-end 2'-deoxyribonucleotide-3'-diphospho-5'-guanosine-DNA + H2O = a 3'-end 2'-deoxyribonucleotide 3'-phosphate-DNA + GMP + 2 H(+)</text>
        <dbReference type="Rhea" id="RHEA:52140"/>
        <dbReference type="Rhea" id="RHEA-COMP:13186"/>
        <dbReference type="Rhea" id="RHEA-COMP:13187"/>
        <dbReference type="ChEBI" id="CHEBI:15377"/>
        <dbReference type="ChEBI" id="CHEBI:15378"/>
        <dbReference type="ChEBI" id="CHEBI:58115"/>
        <dbReference type="ChEBI" id="CHEBI:136419"/>
        <dbReference type="ChEBI" id="CHEBI:136420"/>
        <dbReference type="EC" id="3.6.1.72"/>
    </reaction>
</comment>
<evidence type="ECO:0000256" key="3">
    <source>
        <dbReference type="ARBA" id="ARBA00012495"/>
    </source>
</evidence>
<feature type="domain" description="C2H2-type" evidence="22">
    <location>
        <begin position="354"/>
        <end position="379"/>
    </location>
</feature>
<keyword evidence="8 19" id="KW-0863">Zinc-finger</keyword>
<evidence type="ECO:0000256" key="14">
    <source>
        <dbReference type="ARBA" id="ARBA00024601"/>
    </source>
</evidence>
<evidence type="ECO:0000256" key="19">
    <source>
        <dbReference type="PROSITE-ProRule" id="PRU00042"/>
    </source>
</evidence>
<evidence type="ECO:0000256" key="7">
    <source>
        <dbReference type="ARBA" id="ARBA00022763"/>
    </source>
</evidence>
<evidence type="ECO:0000256" key="9">
    <source>
        <dbReference type="ARBA" id="ARBA00022801"/>
    </source>
</evidence>
<evidence type="ECO:0000313" key="25">
    <source>
        <dbReference type="Proteomes" id="UP000829720"/>
    </source>
</evidence>
<feature type="compositionally biased region" description="Basic and acidic residues" evidence="21">
    <location>
        <begin position="151"/>
        <end position="165"/>
    </location>
</feature>
<dbReference type="InterPro" id="IPR041388">
    <property type="entry name" value="FHA_2"/>
</dbReference>
<comment type="function">
    <text evidence="18">DNA-binding protein involved in single-strand DNA break repair, double-strand DNA break repair and base excision repair. Resolves abortive DNA ligation intermediates formed either at base excision sites, or when DNA ligases attempt to repair non-ligatable breaks induced by reactive oxygen species. Catalyzes the release of adenylate groups covalently linked to 5'-phosphate termini, resulting in the production of 5'-phosphate termini that can be efficiently rejoined. Also able to hydrolyze adenosine 5'-monophosphoramidate (AMP-NH(2)) and diadenosine tetraphosphate (AppppA), but with lower catalytic activity. Likewise, catalyzes the release of 3'-linked guanosine (DNAppG) and inosine (DNAppI) from DNA, but has higher specific activity with 5'-linked adenosine (AppDNA).</text>
</comment>
<dbReference type="AlphaFoldDB" id="A0A8T3CTW1"/>
<feature type="domain" description="HIT" evidence="23">
    <location>
        <begin position="204"/>
        <end position="310"/>
    </location>
</feature>
<dbReference type="GO" id="GO:0005730">
    <property type="term" value="C:nucleolus"/>
    <property type="evidence" value="ECO:0007669"/>
    <property type="project" value="UniProtKB-SubCell"/>
</dbReference>
<reference evidence="24" key="1">
    <citation type="submission" date="2021-01" db="EMBL/GenBank/DDBJ databases">
        <authorList>
            <person name="Zahm M."/>
            <person name="Roques C."/>
            <person name="Cabau C."/>
            <person name="Klopp C."/>
            <person name="Donnadieu C."/>
            <person name="Jouanno E."/>
            <person name="Lampietro C."/>
            <person name="Louis A."/>
            <person name="Herpin A."/>
            <person name="Echchiki A."/>
            <person name="Berthelot C."/>
            <person name="Parey E."/>
            <person name="Roest-Crollius H."/>
            <person name="Braasch I."/>
            <person name="Postlethwait J."/>
            <person name="Bobe J."/>
            <person name="Montfort J."/>
            <person name="Bouchez O."/>
            <person name="Begum T."/>
            <person name="Mejri S."/>
            <person name="Adams A."/>
            <person name="Chen W.-J."/>
            <person name="Guiguen Y."/>
        </authorList>
    </citation>
    <scope>NUCLEOTIDE SEQUENCE</scope>
    <source>
        <tissue evidence="24">Blood</tissue>
    </source>
</reference>
<dbReference type="SUPFAM" id="SSF54197">
    <property type="entry name" value="HIT-like"/>
    <property type="match status" value="1"/>
</dbReference>
<feature type="short sequence motif" description="Histidine triad motif" evidence="20">
    <location>
        <begin position="295"/>
        <end position="299"/>
    </location>
</feature>
<dbReference type="PROSITE" id="PS51084">
    <property type="entry name" value="HIT_2"/>
    <property type="match status" value="1"/>
</dbReference>
<comment type="subcellular location">
    <subcellularLocation>
        <location evidence="1">Nucleus</location>
        <location evidence="1">Nucleolus</location>
    </subcellularLocation>
    <subcellularLocation>
        <location evidence="2">Nucleus</location>
        <location evidence="2">Nucleoplasm</location>
    </subcellularLocation>
</comment>
<dbReference type="InterPro" id="IPR011146">
    <property type="entry name" value="HIT-like"/>
</dbReference>
<dbReference type="EC" id="3.6.1.71" evidence="4"/>
<comment type="catalytic activity">
    <reaction evidence="17">
        <text>a 5'-end adenosine-5'-diphospho-5'-ribonucleoside-2'-deoxyribonucleotide-DNA + H2O = a 5'-end 5'-phospho-ribonucleoside-2'-deoxyribonucleotide-DNA + AMP + 2 H(+)</text>
        <dbReference type="Rhea" id="RHEA:52132"/>
        <dbReference type="Rhea" id="RHEA-COMP:13182"/>
        <dbReference type="Rhea" id="RHEA-COMP:13183"/>
        <dbReference type="ChEBI" id="CHEBI:15377"/>
        <dbReference type="ChEBI" id="CHEBI:15378"/>
        <dbReference type="ChEBI" id="CHEBI:136414"/>
        <dbReference type="ChEBI" id="CHEBI:136415"/>
        <dbReference type="ChEBI" id="CHEBI:456215"/>
        <dbReference type="EC" id="3.6.1.71"/>
    </reaction>
</comment>
<dbReference type="GO" id="GO:0120108">
    <property type="term" value="F:DNA-3'-diphospho-5'-guanosine diphosphatase activity"/>
    <property type="evidence" value="ECO:0007669"/>
    <property type="project" value="UniProtKB-EC"/>
</dbReference>
<dbReference type="InterPro" id="IPR032566">
    <property type="entry name" value="Znf-C2HE"/>
</dbReference>
<dbReference type="PANTHER" id="PTHR12486">
    <property type="entry name" value="APRATAXIN-RELATED"/>
    <property type="match status" value="1"/>
</dbReference>
<name>A0A8T3CTW1_9TELE</name>
<proteinExistence type="predicted"/>
<keyword evidence="25" id="KW-1185">Reference proteome</keyword>
<dbReference type="EMBL" id="JAERUA010000018">
    <property type="protein sequence ID" value="KAI1887796.1"/>
    <property type="molecule type" value="Genomic_DNA"/>
</dbReference>
<keyword evidence="10" id="KW-0862">Zinc</keyword>
<dbReference type="Proteomes" id="UP000829720">
    <property type="component" value="Unassembled WGS sequence"/>
</dbReference>
<dbReference type="InterPro" id="IPR008984">
    <property type="entry name" value="SMAD_FHA_dom_sf"/>
</dbReference>
<evidence type="ECO:0000256" key="5">
    <source>
        <dbReference type="ARBA" id="ARBA00018614"/>
    </source>
</evidence>
<dbReference type="GO" id="GO:0008270">
    <property type="term" value="F:zinc ion binding"/>
    <property type="evidence" value="ECO:0007669"/>
    <property type="project" value="UniProtKB-KW"/>
</dbReference>
<dbReference type="Pfam" id="PF11969">
    <property type="entry name" value="DcpS_C"/>
    <property type="match status" value="1"/>
</dbReference>
<evidence type="ECO:0000256" key="12">
    <source>
        <dbReference type="ARBA" id="ARBA00023204"/>
    </source>
</evidence>
<accession>A0A8T3CTW1</accession>
<keyword evidence="6" id="KW-0479">Metal-binding</keyword>
<dbReference type="PROSITE" id="PS50157">
    <property type="entry name" value="ZINC_FINGER_C2H2_2"/>
    <property type="match status" value="1"/>
</dbReference>
<evidence type="ECO:0000256" key="16">
    <source>
        <dbReference type="ARBA" id="ARBA00044639"/>
    </source>
</evidence>
<dbReference type="PROSITE" id="PS00892">
    <property type="entry name" value="HIT_1"/>
    <property type="match status" value="1"/>
</dbReference>
<evidence type="ECO:0000256" key="6">
    <source>
        <dbReference type="ARBA" id="ARBA00022723"/>
    </source>
</evidence>
<evidence type="ECO:0000256" key="15">
    <source>
        <dbReference type="ARBA" id="ARBA00032750"/>
    </source>
</evidence>
<dbReference type="InterPro" id="IPR047289">
    <property type="entry name" value="FHA_APTX"/>
</dbReference>
<dbReference type="GO" id="GO:1990165">
    <property type="term" value="F:single-strand break-containing DNA binding"/>
    <property type="evidence" value="ECO:0007669"/>
    <property type="project" value="TreeGrafter"/>
</dbReference>
<evidence type="ECO:0000256" key="4">
    <source>
        <dbReference type="ARBA" id="ARBA00012496"/>
    </source>
</evidence>
<evidence type="ECO:0000256" key="2">
    <source>
        <dbReference type="ARBA" id="ARBA00004642"/>
    </source>
</evidence>
<evidence type="ECO:0000259" key="22">
    <source>
        <dbReference type="PROSITE" id="PS50157"/>
    </source>
</evidence>
<evidence type="ECO:0000256" key="13">
    <source>
        <dbReference type="ARBA" id="ARBA00023242"/>
    </source>
</evidence>
<evidence type="ECO:0000313" key="24">
    <source>
        <dbReference type="EMBL" id="KAI1887796.1"/>
    </source>
</evidence>
<keyword evidence="11" id="KW-0238">DNA-binding</keyword>
<evidence type="ECO:0000256" key="8">
    <source>
        <dbReference type="ARBA" id="ARBA00022771"/>
    </source>
</evidence>
<dbReference type="SUPFAM" id="SSF49879">
    <property type="entry name" value="SMAD/FHA domain"/>
    <property type="match status" value="1"/>
</dbReference>
<evidence type="ECO:0000256" key="1">
    <source>
        <dbReference type="ARBA" id="ARBA00004604"/>
    </source>
</evidence>
<evidence type="ECO:0000256" key="11">
    <source>
        <dbReference type="ARBA" id="ARBA00023125"/>
    </source>
</evidence>
<dbReference type="InterPro" id="IPR013087">
    <property type="entry name" value="Znf_C2H2_type"/>
</dbReference>
<dbReference type="OrthoDB" id="3512845at2759"/>
<feature type="region of interest" description="Disordered" evidence="21">
    <location>
        <begin position="126"/>
        <end position="208"/>
    </location>
</feature>
<dbReference type="FunFam" id="3.30.428.10:FF:000004">
    <property type="entry name" value="aprataxin isoform X2"/>
    <property type="match status" value="1"/>
</dbReference>
<keyword evidence="12" id="KW-0234">DNA repair</keyword>
<dbReference type="InterPro" id="IPR036265">
    <property type="entry name" value="HIT-like_sf"/>
</dbReference>
<protein>
    <recommendedName>
        <fullName evidence="5">Aprataxin</fullName>
        <ecNumber evidence="4">3.6.1.71</ecNumber>
        <ecNumber evidence="3">3.6.1.72</ecNumber>
    </recommendedName>
    <alternativeName>
        <fullName evidence="15">Forkhead-associated domain histidine triad-like protein</fullName>
    </alternativeName>
</protein>
<evidence type="ECO:0000256" key="20">
    <source>
        <dbReference type="PROSITE-ProRule" id="PRU00464"/>
    </source>
</evidence>
<dbReference type="Gene3D" id="2.60.200.20">
    <property type="match status" value="1"/>
</dbReference>
<organism evidence="24 25">
    <name type="scientific">Albula goreensis</name>
    <dbReference type="NCBI Taxonomy" id="1534307"/>
    <lineage>
        <taxon>Eukaryota</taxon>
        <taxon>Metazoa</taxon>
        <taxon>Chordata</taxon>
        <taxon>Craniata</taxon>
        <taxon>Vertebrata</taxon>
        <taxon>Euteleostomi</taxon>
        <taxon>Actinopterygii</taxon>
        <taxon>Neopterygii</taxon>
        <taxon>Teleostei</taxon>
        <taxon>Albuliformes</taxon>
        <taxon>Albulidae</taxon>
        <taxon>Albula</taxon>
    </lineage>
</organism>
<dbReference type="GO" id="GO:0003725">
    <property type="term" value="F:double-stranded RNA binding"/>
    <property type="evidence" value="ECO:0007669"/>
    <property type="project" value="TreeGrafter"/>
</dbReference>
<evidence type="ECO:0000256" key="10">
    <source>
        <dbReference type="ARBA" id="ARBA00022833"/>
    </source>
</evidence>
<dbReference type="GO" id="GO:0000012">
    <property type="term" value="P:single strand break repair"/>
    <property type="evidence" value="ECO:0007669"/>
    <property type="project" value="TreeGrafter"/>
</dbReference>
<evidence type="ECO:0000256" key="21">
    <source>
        <dbReference type="SAM" id="MobiDB-lite"/>
    </source>
</evidence>
<gene>
    <name evidence="24" type="ORF">AGOR_G00194050</name>
</gene>
<evidence type="ECO:0000256" key="17">
    <source>
        <dbReference type="ARBA" id="ARBA00044713"/>
    </source>
</evidence>
<dbReference type="GO" id="GO:0030983">
    <property type="term" value="F:mismatched DNA binding"/>
    <property type="evidence" value="ECO:0007669"/>
    <property type="project" value="TreeGrafter"/>
</dbReference>
<dbReference type="Pfam" id="PF16278">
    <property type="entry name" value="zf-C2HE"/>
    <property type="match status" value="1"/>
</dbReference>
<dbReference type="Gene3D" id="3.30.428.10">
    <property type="entry name" value="HIT-like"/>
    <property type="match status" value="1"/>
</dbReference>
<evidence type="ECO:0000256" key="18">
    <source>
        <dbReference type="ARBA" id="ARBA00045142"/>
    </source>
</evidence>
<dbReference type="GO" id="GO:0005654">
    <property type="term" value="C:nucleoplasm"/>
    <property type="evidence" value="ECO:0007669"/>
    <property type="project" value="UniProtKB-SubCell"/>
</dbReference>
<keyword evidence="9" id="KW-0378">Hydrolase</keyword>
<dbReference type="EC" id="3.6.1.72" evidence="3"/>
<feature type="compositionally biased region" description="Basic and acidic residues" evidence="21">
    <location>
        <begin position="181"/>
        <end position="200"/>
    </location>
</feature>
<keyword evidence="13" id="KW-0539">Nucleus</keyword>
<comment type="caution">
    <text evidence="24">The sequence shown here is derived from an EMBL/GenBank/DDBJ whole genome shotgun (WGS) entry which is preliminary data.</text>
</comment>
<dbReference type="FunFam" id="2.60.200.20:FF:000010">
    <property type="entry name" value="aprataxin isoform X1"/>
    <property type="match status" value="1"/>
</dbReference>
<sequence length="379" mass="42943">MTTFVEASNLAARVLLQFRCFWEKMPVCWLIRKDGSHDPIRLPHLQTVVLGRGPETTIKDKKCSREQVQLKADYNRGYISVKQLGVNPTSVDSVEVGKGNELKLKPGQLLHIVNQLYPYTVQFREEAPNFSPSPSPGSKRPHPPGPGEDPPEPKMSRPAGPEKAHSQPRQAESNAGPPSKKPPDTTEKTVSRTVEQKETTGHWSQGLKVSMQDPKMQVFRDERVVVIKDKYPKARYHWLVLPWEAISSLKALCGDHCALLRHMQSVGQRMVEQHSDDAKGLHFRMGYHAIPSMSHVHLHVISQDFDSPCLKNKKHWNSFTTDYFIESQDVIDMLERDGRVAVKEGVGELLKMPLKCHVCSRALPTIPQLKEHLRAHLPR</sequence>
<dbReference type="InterPro" id="IPR019808">
    <property type="entry name" value="Histidine_triad_CS"/>
</dbReference>
<dbReference type="GO" id="GO:0033699">
    <property type="term" value="F:DNA 5'-adenosine monophosphate hydrolase activity"/>
    <property type="evidence" value="ECO:0007669"/>
    <property type="project" value="UniProtKB-EC"/>
</dbReference>
<keyword evidence="7" id="KW-0227">DNA damage</keyword>
<dbReference type="PANTHER" id="PTHR12486:SF4">
    <property type="entry name" value="APRATAXIN"/>
    <property type="match status" value="1"/>
</dbReference>